<evidence type="ECO:0000259" key="3">
    <source>
        <dbReference type="PROSITE" id="PS50930"/>
    </source>
</evidence>
<dbReference type="Gene3D" id="3.40.50.2300">
    <property type="match status" value="1"/>
</dbReference>
<proteinExistence type="predicted"/>
<dbReference type="Gene3D" id="2.40.50.1020">
    <property type="entry name" value="LytTr DNA-binding domain"/>
    <property type="match status" value="1"/>
</dbReference>
<dbReference type="InterPro" id="IPR007492">
    <property type="entry name" value="LytTR_DNA-bd_dom"/>
</dbReference>
<dbReference type="EMBL" id="FZNY01000006">
    <property type="protein sequence ID" value="SNS08047.1"/>
    <property type="molecule type" value="Genomic_DNA"/>
</dbReference>
<dbReference type="SMART" id="SM00448">
    <property type="entry name" value="REC"/>
    <property type="match status" value="1"/>
</dbReference>
<accession>A0A239BIR5</accession>
<keyword evidence="5" id="KW-1185">Reference proteome</keyword>
<evidence type="ECO:0000256" key="1">
    <source>
        <dbReference type="PROSITE-ProRule" id="PRU00169"/>
    </source>
</evidence>
<protein>
    <submittedName>
        <fullName evidence="4">Two component transcriptional regulator, LytTR family</fullName>
    </submittedName>
</protein>
<dbReference type="InterPro" id="IPR001789">
    <property type="entry name" value="Sig_transdc_resp-reg_receiver"/>
</dbReference>
<evidence type="ECO:0000259" key="2">
    <source>
        <dbReference type="PROSITE" id="PS50110"/>
    </source>
</evidence>
<dbReference type="RefSeq" id="WP_089372837.1">
    <property type="nucleotide sequence ID" value="NZ_BMEP01000005.1"/>
</dbReference>
<dbReference type="GO" id="GO:0003677">
    <property type="term" value="F:DNA binding"/>
    <property type="evidence" value="ECO:0007669"/>
    <property type="project" value="InterPro"/>
</dbReference>
<dbReference type="PANTHER" id="PTHR37299">
    <property type="entry name" value="TRANSCRIPTIONAL REGULATOR-RELATED"/>
    <property type="match status" value="1"/>
</dbReference>
<organism evidence="4 5">
    <name type="scientific">Dokdonia pacifica</name>
    <dbReference type="NCBI Taxonomy" id="1627892"/>
    <lineage>
        <taxon>Bacteria</taxon>
        <taxon>Pseudomonadati</taxon>
        <taxon>Bacteroidota</taxon>
        <taxon>Flavobacteriia</taxon>
        <taxon>Flavobacteriales</taxon>
        <taxon>Flavobacteriaceae</taxon>
        <taxon>Dokdonia</taxon>
    </lineage>
</organism>
<dbReference type="PROSITE" id="PS50930">
    <property type="entry name" value="HTH_LYTTR"/>
    <property type="match status" value="1"/>
</dbReference>
<dbReference type="Pfam" id="PF04397">
    <property type="entry name" value="LytTR"/>
    <property type="match status" value="1"/>
</dbReference>
<evidence type="ECO:0000313" key="5">
    <source>
        <dbReference type="Proteomes" id="UP000198379"/>
    </source>
</evidence>
<name>A0A239BIR5_9FLAO</name>
<dbReference type="Proteomes" id="UP000198379">
    <property type="component" value="Unassembled WGS sequence"/>
</dbReference>
<reference evidence="4 5" key="1">
    <citation type="submission" date="2017-06" db="EMBL/GenBank/DDBJ databases">
        <authorList>
            <person name="Kim H.J."/>
            <person name="Triplett B.A."/>
        </authorList>
    </citation>
    <scope>NUCLEOTIDE SEQUENCE [LARGE SCALE GENOMIC DNA]</scope>
    <source>
        <strain evidence="4 5">DSM 25597</strain>
    </source>
</reference>
<gene>
    <name evidence="4" type="ORF">SAMN06265376_106226</name>
</gene>
<sequence length="245" mass="28196">MISAIIIEDNIEAQEYLTDIIKNNFPIIQILGYASSIKTSIQLINESNPELVFMDIELTDGLSFEIFDAIEQPSFEVIFITAFQNYLQKALDHFALNYITKPINPPKLIGSIGHYLQLKERLFSLEKFELFKNLTQNKNGQLFIQSSNEHILVKTANIIKLDADGNYTYLLLEDGRKLLASKSLKYYESLLPETSFFRAHRSVIVNINHIVSIYKKETIILTNKDKIHVSTRNKNKLIQLIQLLS</sequence>
<dbReference type="AlphaFoldDB" id="A0A239BIR5"/>
<feature type="domain" description="Response regulatory" evidence="2">
    <location>
        <begin position="3"/>
        <end position="116"/>
    </location>
</feature>
<dbReference type="Pfam" id="PF00072">
    <property type="entry name" value="Response_reg"/>
    <property type="match status" value="1"/>
</dbReference>
<dbReference type="PANTHER" id="PTHR37299:SF1">
    <property type="entry name" value="STAGE 0 SPORULATION PROTEIN A HOMOLOG"/>
    <property type="match status" value="1"/>
</dbReference>
<dbReference type="GO" id="GO:0000156">
    <property type="term" value="F:phosphorelay response regulator activity"/>
    <property type="evidence" value="ECO:0007669"/>
    <property type="project" value="InterPro"/>
</dbReference>
<feature type="modified residue" description="4-aspartylphosphate" evidence="1">
    <location>
        <position position="55"/>
    </location>
</feature>
<keyword evidence="1" id="KW-0597">Phosphoprotein</keyword>
<dbReference type="PROSITE" id="PS50110">
    <property type="entry name" value="RESPONSE_REGULATORY"/>
    <property type="match status" value="1"/>
</dbReference>
<dbReference type="SUPFAM" id="SSF52172">
    <property type="entry name" value="CheY-like"/>
    <property type="match status" value="1"/>
</dbReference>
<feature type="domain" description="HTH LytTR-type" evidence="3">
    <location>
        <begin position="151"/>
        <end position="243"/>
    </location>
</feature>
<dbReference type="InterPro" id="IPR046947">
    <property type="entry name" value="LytR-like"/>
</dbReference>
<dbReference type="SMART" id="SM00850">
    <property type="entry name" value="LytTR"/>
    <property type="match status" value="1"/>
</dbReference>
<evidence type="ECO:0000313" key="4">
    <source>
        <dbReference type="EMBL" id="SNS08047.1"/>
    </source>
</evidence>
<dbReference type="OrthoDB" id="1159183at2"/>
<dbReference type="InterPro" id="IPR011006">
    <property type="entry name" value="CheY-like_superfamily"/>
</dbReference>